<dbReference type="SUPFAM" id="SSF46689">
    <property type="entry name" value="Homeodomain-like"/>
    <property type="match status" value="1"/>
</dbReference>
<reference evidence="2" key="1">
    <citation type="submission" date="2010-02" db="EMBL/GenBank/DDBJ databases">
        <title>Sequencing and annotation of the Blastocystis hominis genome.</title>
        <authorList>
            <person name="Wincker P."/>
        </authorList>
    </citation>
    <scope>NUCLEOTIDE SEQUENCE</scope>
    <source>
        <strain evidence="2">Singapore isolate B</strain>
    </source>
</reference>
<evidence type="ECO:0000259" key="1">
    <source>
        <dbReference type="Pfam" id="PF04433"/>
    </source>
</evidence>
<dbReference type="Gene3D" id="1.10.10.10">
    <property type="entry name" value="Winged helix-like DNA-binding domain superfamily/Winged helix DNA-binding domain"/>
    <property type="match status" value="1"/>
</dbReference>
<dbReference type="InParanoid" id="D8M0E1"/>
<dbReference type="Proteomes" id="UP000008312">
    <property type="component" value="Unassembled WGS sequence"/>
</dbReference>
<gene>
    <name evidence="2" type="ORF">GSBLH_T00001689001</name>
</gene>
<proteinExistence type="predicted"/>
<dbReference type="FunFam" id="1.10.10.10:FF:000087">
    <property type="entry name" value="Transcriptional adapter 2"/>
    <property type="match status" value="1"/>
</dbReference>
<dbReference type="RefSeq" id="XP_012895578.1">
    <property type="nucleotide sequence ID" value="XM_013040124.1"/>
</dbReference>
<organism evidence="2">
    <name type="scientific">Blastocystis hominis</name>
    <dbReference type="NCBI Taxonomy" id="12968"/>
    <lineage>
        <taxon>Eukaryota</taxon>
        <taxon>Sar</taxon>
        <taxon>Stramenopiles</taxon>
        <taxon>Bigyra</taxon>
        <taxon>Opalozoa</taxon>
        <taxon>Opalinata</taxon>
        <taxon>Blastocystidae</taxon>
        <taxon>Blastocystis</taxon>
    </lineage>
</organism>
<dbReference type="EMBL" id="FN668643">
    <property type="protein sequence ID" value="CBK21530.2"/>
    <property type="molecule type" value="Genomic_DNA"/>
</dbReference>
<dbReference type="AlphaFoldDB" id="D8M0E1"/>
<feature type="domain" description="SWIRM" evidence="1">
    <location>
        <begin position="6"/>
        <end position="69"/>
    </location>
</feature>
<evidence type="ECO:0000313" key="3">
    <source>
        <dbReference type="Proteomes" id="UP000008312"/>
    </source>
</evidence>
<protein>
    <recommendedName>
        <fullName evidence="1">SWIRM domain-containing protein</fullName>
    </recommendedName>
</protein>
<dbReference type="GeneID" id="24918920"/>
<sequence>MDGVEMLSPEEKRLCSLLHLVPRHYMAIKSTIIQECCKNGMGSREGAKITMDVERRQKEFDFFVSCGWITSAAQLNE</sequence>
<accession>D8M0E1</accession>
<dbReference type="Pfam" id="PF04433">
    <property type="entry name" value="SWIRM"/>
    <property type="match status" value="1"/>
</dbReference>
<evidence type="ECO:0000313" key="2">
    <source>
        <dbReference type="EMBL" id="CBK21530.2"/>
    </source>
</evidence>
<keyword evidence="3" id="KW-1185">Reference proteome</keyword>
<dbReference type="OrthoDB" id="198809at2759"/>
<dbReference type="InterPro" id="IPR036388">
    <property type="entry name" value="WH-like_DNA-bd_sf"/>
</dbReference>
<dbReference type="InterPro" id="IPR009057">
    <property type="entry name" value="Homeodomain-like_sf"/>
</dbReference>
<name>D8M0E1_BLAHO</name>
<dbReference type="InterPro" id="IPR007526">
    <property type="entry name" value="SWIRM"/>
</dbReference>